<protein>
    <submittedName>
        <fullName evidence="2">Uncharacterized protein</fullName>
    </submittedName>
</protein>
<reference evidence="2 3" key="1">
    <citation type="journal article" date="2021" name="BMC Genomics">
        <title>Datura genome reveals duplications of psychoactive alkaloid biosynthetic genes and high mutation rate following tissue culture.</title>
        <authorList>
            <person name="Rajewski A."/>
            <person name="Carter-House D."/>
            <person name="Stajich J."/>
            <person name="Litt A."/>
        </authorList>
    </citation>
    <scope>NUCLEOTIDE SEQUENCE [LARGE SCALE GENOMIC DNA]</scope>
    <source>
        <strain evidence="2">AR-01</strain>
    </source>
</reference>
<evidence type="ECO:0000256" key="1">
    <source>
        <dbReference type="SAM" id="MobiDB-lite"/>
    </source>
</evidence>
<name>A0ABS8TPK9_DATST</name>
<comment type="caution">
    <text evidence="2">The sequence shown here is derived from an EMBL/GenBank/DDBJ whole genome shotgun (WGS) entry which is preliminary data.</text>
</comment>
<proteinExistence type="predicted"/>
<dbReference type="EMBL" id="JACEIK010001925">
    <property type="protein sequence ID" value="MCD7473138.1"/>
    <property type="molecule type" value="Genomic_DNA"/>
</dbReference>
<feature type="region of interest" description="Disordered" evidence="1">
    <location>
        <begin position="129"/>
        <end position="155"/>
    </location>
</feature>
<gene>
    <name evidence="2" type="ORF">HAX54_014764</name>
</gene>
<feature type="region of interest" description="Disordered" evidence="1">
    <location>
        <begin position="42"/>
        <end position="68"/>
    </location>
</feature>
<feature type="compositionally biased region" description="Basic and acidic residues" evidence="1">
    <location>
        <begin position="129"/>
        <end position="143"/>
    </location>
</feature>
<feature type="compositionally biased region" description="Basic and acidic residues" evidence="1">
    <location>
        <begin position="48"/>
        <end position="58"/>
    </location>
</feature>
<organism evidence="2 3">
    <name type="scientific">Datura stramonium</name>
    <name type="common">Jimsonweed</name>
    <name type="synonym">Common thornapple</name>
    <dbReference type="NCBI Taxonomy" id="4076"/>
    <lineage>
        <taxon>Eukaryota</taxon>
        <taxon>Viridiplantae</taxon>
        <taxon>Streptophyta</taxon>
        <taxon>Embryophyta</taxon>
        <taxon>Tracheophyta</taxon>
        <taxon>Spermatophyta</taxon>
        <taxon>Magnoliopsida</taxon>
        <taxon>eudicotyledons</taxon>
        <taxon>Gunneridae</taxon>
        <taxon>Pentapetalae</taxon>
        <taxon>asterids</taxon>
        <taxon>lamiids</taxon>
        <taxon>Solanales</taxon>
        <taxon>Solanaceae</taxon>
        <taxon>Solanoideae</taxon>
        <taxon>Datureae</taxon>
        <taxon>Datura</taxon>
    </lineage>
</organism>
<keyword evidence="3" id="KW-1185">Reference proteome</keyword>
<evidence type="ECO:0000313" key="3">
    <source>
        <dbReference type="Proteomes" id="UP000823775"/>
    </source>
</evidence>
<dbReference type="Proteomes" id="UP000823775">
    <property type="component" value="Unassembled WGS sequence"/>
</dbReference>
<accession>A0ABS8TPK9</accession>
<sequence>MKGRQNLAVSYFPHQPPLFPLPGRDFSSLRLCWKMQFYPIQSSSTDSTTDKQKLDDNGSNKLGKKMKSLDEHNTFLGGEFIRKSREEPEDKLKRFSISKDFETRKVCVYDTILDSGDVATAAGDVPVAAEDKNTGKNERREDLLPPLSQRKMLRG</sequence>
<evidence type="ECO:0000313" key="2">
    <source>
        <dbReference type="EMBL" id="MCD7473138.1"/>
    </source>
</evidence>